<feature type="compositionally biased region" description="Pro residues" evidence="12">
    <location>
        <begin position="149"/>
        <end position="161"/>
    </location>
</feature>
<sequence>MGLCKCPKRKVTNLFCFEHRVNVCEDCLVDSHESCVVQSYLAWLTDSDFDPNCVLCSHLLGTGETVRLQCLHVFHWNCLNSRMKELPSTTAPAGYTCPCCKEAVFPAPNQVSPVIDRLRATLLKANWARNGLGIPILPELDSMQMPEPVFTPQPPATPQPQPTRSARDTPTVVEVDSYIPAVETQFTSRSKGTVTFEEPSSNEASRLLGRDADSPENKYKRRPASEFLTRWFRSRMDNRGLNTPIGGGRRRLFLFILIVFALVTFFTILSRNGYLGPSADDPMFDPKANPHIRAEDVAAKDVW</sequence>
<dbReference type="PROSITE" id="PS50089">
    <property type="entry name" value="ZF_RING_2"/>
    <property type="match status" value="1"/>
</dbReference>
<evidence type="ECO:0000259" key="13">
    <source>
        <dbReference type="PROSITE" id="PS50089"/>
    </source>
</evidence>
<dbReference type="InterPro" id="IPR039043">
    <property type="entry name" value="ZFPL1"/>
</dbReference>
<dbReference type="CDD" id="cd16487">
    <property type="entry name" value="mRING-H2-C3DHC3_ZFPL1"/>
    <property type="match status" value="1"/>
</dbReference>
<name>A0A1I7YRE2_9BILA</name>
<dbReference type="SMART" id="SM00184">
    <property type="entry name" value="RING"/>
    <property type="match status" value="1"/>
</dbReference>
<dbReference type="InterPro" id="IPR058731">
    <property type="entry name" value="Znf-B_box_ZFPL1-like"/>
</dbReference>
<keyword evidence="6 10" id="KW-0863">Zinc-finger</keyword>
<feature type="region of interest" description="Disordered" evidence="12">
    <location>
        <begin position="190"/>
        <end position="220"/>
    </location>
</feature>
<accession>A0A1I7YRE2</accession>
<comment type="subcellular location">
    <subcellularLocation>
        <location evidence="1 11">Membrane</location>
        <topology evidence="1 11">Single-pass membrane protein</topology>
    </subcellularLocation>
</comment>
<dbReference type="GO" id="GO:0008270">
    <property type="term" value="F:zinc ion binding"/>
    <property type="evidence" value="ECO:0007669"/>
    <property type="project" value="UniProtKB-UniRule"/>
</dbReference>
<keyword evidence="8 11" id="KW-1133">Transmembrane helix</keyword>
<organism evidence="14 15">
    <name type="scientific">Steinernema glaseri</name>
    <dbReference type="NCBI Taxonomy" id="37863"/>
    <lineage>
        <taxon>Eukaryota</taxon>
        <taxon>Metazoa</taxon>
        <taxon>Ecdysozoa</taxon>
        <taxon>Nematoda</taxon>
        <taxon>Chromadorea</taxon>
        <taxon>Rhabditida</taxon>
        <taxon>Tylenchina</taxon>
        <taxon>Panagrolaimomorpha</taxon>
        <taxon>Strongyloidoidea</taxon>
        <taxon>Steinernematidae</taxon>
        <taxon>Steinernema</taxon>
    </lineage>
</organism>
<evidence type="ECO:0000256" key="4">
    <source>
        <dbReference type="ARBA" id="ARBA00022692"/>
    </source>
</evidence>
<feature type="transmembrane region" description="Helical" evidence="11">
    <location>
        <begin position="252"/>
        <end position="269"/>
    </location>
</feature>
<evidence type="ECO:0000256" key="5">
    <source>
        <dbReference type="ARBA" id="ARBA00022723"/>
    </source>
</evidence>
<evidence type="ECO:0000256" key="8">
    <source>
        <dbReference type="ARBA" id="ARBA00022989"/>
    </source>
</evidence>
<evidence type="ECO:0000256" key="7">
    <source>
        <dbReference type="ARBA" id="ARBA00022833"/>
    </source>
</evidence>
<dbReference type="Pfam" id="PF25993">
    <property type="entry name" value="zf-B_box_ZFPL1"/>
    <property type="match status" value="1"/>
</dbReference>
<dbReference type="Gene3D" id="3.30.40.10">
    <property type="entry name" value="Zinc/RING finger domain, C3HC4 (zinc finger)"/>
    <property type="match status" value="1"/>
</dbReference>
<keyword evidence="4 11" id="KW-0812">Transmembrane</keyword>
<dbReference type="Pfam" id="PF25998">
    <property type="entry name" value="U-box_ZFPL1"/>
    <property type="match status" value="1"/>
</dbReference>
<dbReference type="WBParaSite" id="L893_g18943.t1">
    <property type="protein sequence ID" value="L893_g18943.t1"/>
    <property type="gene ID" value="L893_g18943"/>
</dbReference>
<evidence type="ECO:0000256" key="12">
    <source>
        <dbReference type="SAM" id="MobiDB-lite"/>
    </source>
</evidence>
<evidence type="ECO:0000256" key="6">
    <source>
        <dbReference type="ARBA" id="ARBA00022771"/>
    </source>
</evidence>
<evidence type="ECO:0000256" key="1">
    <source>
        <dbReference type="ARBA" id="ARBA00004167"/>
    </source>
</evidence>
<evidence type="ECO:0000313" key="14">
    <source>
        <dbReference type="Proteomes" id="UP000095287"/>
    </source>
</evidence>
<feature type="region of interest" description="Disordered" evidence="12">
    <location>
        <begin position="144"/>
        <end position="169"/>
    </location>
</feature>
<dbReference type="Proteomes" id="UP000095287">
    <property type="component" value="Unplaced"/>
</dbReference>
<comment type="similarity">
    <text evidence="2 11">Belongs to the ZFPL1 family.</text>
</comment>
<dbReference type="GO" id="GO:0005794">
    <property type="term" value="C:Golgi apparatus"/>
    <property type="evidence" value="ECO:0007669"/>
    <property type="project" value="TreeGrafter"/>
</dbReference>
<evidence type="ECO:0000256" key="9">
    <source>
        <dbReference type="ARBA" id="ARBA00023136"/>
    </source>
</evidence>
<proteinExistence type="inferred from homology"/>
<dbReference type="SUPFAM" id="SSF57850">
    <property type="entry name" value="RING/U-box"/>
    <property type="match status" value="1"/>
</dbReference>
<dbReference type="InterPro" id="IPR058730">
    <property type="entry name" value="U-box_ZFPL1-like"/>
</dbReference>
<feature type="compositionally biased region" description="Basic and acidic residues" evidence="12">
    <location>
        <begin position="208"/>
        <end position="218"/>
    </location>
</feature>
<evidence type="ECO:0000256" key="10">
    <source>
        <dbReference type="PROSITE-ProRule" id="PRU00175"/>
    </source>
</evidence>
<dbReference type="InterPro" id="IPR001841">
    <property type="entry name" value="Znf_RING"/>
</dbReference>
<keyword evidence="5 11" id="KW-0479">Metal-binding</keyword>
<feature type="domain" description="RING-type" evidence="13">
    <location>
        <begin position="53"/>
        <end position="101"/>
    </location>
</feature>
<evidence type="ECO:0000313" key="15">
    <source>
        <dbReference type="WBParaSite" id="L893_g18943.t1"/>
    </source>
</evidence>
<protein>
    <recommendedName>
        <fullName evidence="3 11">Zinc finger protein-like 1 homolog</fullName>
    </recommendedName>
</protein>
<dbReference type="PANTHER" id="PTHR12981:SF0">
    <property type="entry name" value="ZINC FINGER PROTEIN-LIKE 1"/>
    <property type="match status" value="1"/>
</dbReference>
<evidence type="ECO:0000256" key="11">
    <source>
        <dbReference type="RuleBase" id="RU369078"/>
    </source>
</evidence>
<dbReference type="GO" id="GO:0016020">
    <property type="term" value="C:membrane"/>
    <property type="evidence" value="ECO:0007669"/>
    <property type="project" value="UniProtKB-SubCell"/>
</dbReference>
<evidence type="ECO:0000256" key="2">
    <source>
        <dbReference type="ARBA" id="ARBA00005561"/>
    </source>
</evidence>
<dbReference type="PANTHER" id="PTHR12981">
    <property type="entry name" value="ZINC FINGER PROTEIN-LIKE 1"/>
    <property type="match status" value="1"/>
</dbReference>
<evidence type="ECO:0000256" key="3">
    <source>
        <dbReference type="ARBA" id="ARBA00013701"/>
    </source>
</evidence>
<dbReference type="InterPro" id="IPR013083">
    <property type="entry name" value="Znf_RING/FYVE/PHD"/>
</dbReference>
<dbReference type="AlphaFoldDB" id="A0A1I7YRE2"/>
<keyword evidence="7 11" id="KW-0862">Zinc</keyword>
<keyword evidence="9 11" id="KW-0472">Membrane</keyword>
<reference evidence="15" key="1">
    <citation type="submission" date="2016-11" db="UniProtKB">
        <authorList>
            <consortium name="WormBaseParasite"/>
        </authorList>
    </citation>
    <scope>IDENTIFICATION</scope>
</reference>
<keyword evidence="14" id="KW-1185">Reference proteome</keyword>
<feature type="compositionally biased region" description="Polar residues" evidence="12">
    <location>
        <begin position="190"/>
        <end position="204"/>
    </location>
</feature>